<evidence type="ECO:0000256" key="7">
    <source>
        <dbReference type="HAMAP-Rule" id="MF_01454"/>
    </source>
</evidence>
<evidence type="ECO:0000256" key="2">
    <source>
        <dbReference type="ARBA" id="ARBA00022490"/>
    </source>
</evidence>
<dbReference type="SUPFAM" id="SSF52540">
    <property type="entry name" value="P-loop containing nucleoside triphosphate hydrolases"/>
    <property type="match status" value="1"/>
</dbReference>
<keyword evidence="4 7" id="KW-0378">Hydrolase</keyword>
<dbReference type="InterPro" id="IPR014100">
    <property type="entry name" value="GTP-bd_Obg/CgtA"/>
</dbReference>
<evidence type="ECO:0000256" key="1">
    <source>
        <dbReference type="ARBA" id="ARBA00007699"/>
    </source>
</evidence>
<accession>A0A537L804</accession>
<dbReference type="GO" id="GO:0003924">
    <property type="term" value="F:GTPase activity"/>
    <property type="evidence" value="ECO:0007669"/>
    <property type="project" value="UniProtKB-UniRule"/>
</dbReference>
<dbReference type="InterPro" id="IPR031167">
    <property type="entry name" value="G_OBG"/>
</dbReference>
<dbReference type="GO" id="GO:0042254">
    <property type="term" value="P:ribosome biogenesis"/>
    <property type="evidence" value="ECO:0007669"/>
    <property type="project" value="UniProtKB-UniRule"/>
</dbReference>
<dbReference type="PRINTS" id="PR00326">
    <property type="entry name" value="GTP1OBG"/>
</dbReference>
<feature type="region of interest" description="Disordered" evidence="8">
    <location>
        <begin position="333"/>
        <end position="356"/>
    </location>
</feature>
<dbReference type="PROSITE" id="PS51883">
    <property type="entry name" value="OBG"/>
    <property type="match status" value="1"/>
</dbReference>
<comment type="subunit">
    <text evidence="7">Monomer.</text>
</comment>
<dbReference type="NCBIfam" id="TIGR02729">
    <property type="entry name" value="Obg_CgtA"/>
    <property type="match status" value="1"/>
</dbReference>
<dbReference type="AlphaFoldDB" id="A0A537L804"/>
<sequence>MFIDQAVINVKGGDGGNGCVSFRREKFVPKGGPDGGDGGHGGDVILVADESLSTLLDFQYRRHYRAQRGSHGEGSTRHGRRGGSLVIPVPVGTVVKDADSGQSLADLLHHGQQVVAARGGKGGKGNARFATSTRRAPRLAEPGLVGEERRIELELRLIADAGLVGFPNAGKSTLLSRVSAARPKIADYPFTTTEPYLGVVGLPDGRSFVLADIPGLIEGAHHGAGLGHTFLRHVGRTRALIHLVDLGSGRDPITDFETVNKELWLYDASLRARPMLVALNKIDLPEARARVPAASAAIGALGYRVFALSAVTGEGVDALLTAAAELLSARAQNAAPHSAGSPTEKLEGWRVGKLES</sequence>
<dbReference type="GO" id="GO:0005737">
    <property type="term" value="C:cytoplasm"/>
    <property type="evidence" value="ECO:0007669"/>
    <property type="project" value="UniProtKB-SubCell"/>
</dbReference>
<dbReference type="CDD" id="cd01898">
    <property type="entry name" value="Obg"/>
    <property type="match status" value="1"/>
</dbReference>
<feature type="region of interest" description="Disordered" evidence="8">
    <location>
        <begin position="116"/>
        <end position="135"/>
    </location>
</feature>
<dbReference type="InterPro" id="IPR006169">
    <property type="entry name" value="GTP1_OBG_dom"/>
</dbReference>
<comment type="cofactor">
    <cofactor evidence="7">
        <name>Mg(2+)</name>
        <dbReference type="ChEBI" id="CHEBI:18420"/>
    </cofactor>
</comment>
<dbReference type="Pfam" id="PF01018">
    <property type="entry name" value="GTP1_OBG"/>
    <property type="match status" value="1"/>
</dbReference>
<dbReference type="InterPro" id="IPR006074">
    <property type="entry name" value="GTP1-OBG_CS"/>
</dbReference>
<dbReference type="Proteomes" id="UP000318661">
    <property type="component" value="Unassembled WGS sequence"/>
</dbReference>
<dbReference type="EMBL" id="VBAJ01000270">
    <property type="protein sequence ID" value="TMJ04154.1"/>
    <property type="molecule type" value="Genomic_DNA"/>
</dbReference>
<dbReference type="InterPro" id="IPR006073">
    <property type="entry name" value="GTP-bd"/>
</dbReference>
<dbReference type="PROSITE" id="PS00905">
    <property type="entry name" value="GTP1_OBG"/>
    <property type="match status" value="1"/>
</dbReference>
<evidence type="ECO:0000256" key="5">
    <source>
        <dbReference type="ARBA" id="ARBA00022842"/>
    </source>
</evidence>
<feature type="compositionally biased region" description="Basic and acidic residues" evidence="8">
    <location>
        <begin position="344"/>
        <end position="356"/>
    </location>
</feature>
<evidence type="ECO:0000313" key="11">
    <source>
        <dbReference type="EMBL" id="TMJ04154.1"/>
    </source>
</evidence>
<comment type="similarity">
    <text evidence="1 7">Belongs to the TRAFAC class OBG-HflX-like GTPase superfamily. OBG GTPase family.</text>
</comment>
<evidence type="ECO:0000259" key="9">
    <source>
        <dbReference type="PROSITE" id="PS51710"/>
    </source>
</evidence>
<evidence type="ECO:0000256" key="4">
    <source>
        <dbReference type="ARBA" id="ARBA00022801"/>
    </source>
</evidence>
<organism evidence="11 12">
    <name type="scientific">Candidatus Segetimicrobium genomatis</name>
    <dbReference type="NCBI Taxonomy" id="2569760"/>
    <lineage>
        <taxon>Bacteria</taxon>
        <taxon>Bacillati</taxon>
        <taxon>Candidatus Sysuimicrobiota</taxon>
        <taxon>Candidatus Sysuimicrobiia</taxon>
        <taxon>Candidatus Sysuimicrobiales</taxon>
        <taxon>Candidatus Segetimicrobiaceae</taxon>
        <taxon>Candidatus Segetimicrobium</taxon>
    </lineage>
</organism>
<proteinExistence type="inferred from homology"/>
<keyword evidence="3 7" id="KW-0547">Nucleotide-binding</keyword>
<dbReference type="InterPro" id="IPR036726">
    <property type="entry name" value="GTP1_OBG_dom_sf"/>
</dbReference>
<evidence type="ECO:0000259" key="10">
    <source>
        <dbReference type="PROSITE" id="PS51883"/>
    </source>
</evidence>
<keyword evidence="5 7" id="KW-0460">Magnesium</keyword>
<dbReference type="Gene3D" id="3.40.50.300">
    <property type="entry name" value="P-loop containing nucleotide triphosphate hydrolases"/>
    <property type="match status" value="1"/>
</dbReference>
<feature type="binding site" evidence="7">
    <location>
        <begin position="165"/>
        <end position="172"/>
    </location>
    <ligand>
        <name>GTP</name>
        <dbReference type="ChEBI" id="CHEBI:37565"/>
    </ligand>
</feature>
<dbReference type="Gene3D" id="2.70.210.12">
    <property type="entry name" value="GTP1/OBG domain"/>
    <property type="match status" value="1"/>
</dbReference>
<dbReference type="PANTHER" id="PTHR11702:SF31">
    <property type="entry name" value="MITOCHONDRIAL RIBOSOME-ASSOCIATED GTPASE 2"/>
    <property type="match status" value="1"/>
</dbReference>
<dbReference type="EC" id="3.6.5.-" evidence="7"/>
<evidence type="ECO:0000313" key="12">
    <source>
        <dbReference type="Proteomes" id="UP000318661"/>
    </source>
</evidence>
<protein>
    <recommendedName>
        <fullName evidence="7">GTPase Obg</fullName>
        <ecNumber evidence="7">3.6.5.-</ecNumber>
    </recommendedName>
    <alternativeName>
        <fullName evidence="7">GTP-binding protein Obg</fullName>
    </alternativeName>
</protein>
<dbReference type="InterPro" id="IPR045086">
    <property type="entry name" value="OBG_GTPase"/>
</dbReference>
<dbReference type="FunFam" id="2.70.210.12:FF:000001">
    <property type="entry name" value="GTPase Obg"/>
    <property type="match status" value="1"/>
</dbReference>
<dbReference type="PANTHER" id="PTHR11702">
    <property type="entry name" value="DEVELOPMENTALLY REGULATED GTP-BINDING PROTEIN-RELATED"/>
    <property type="match status" value="1"/>
</dbReference>
<comment type="subcellular location">
    <subcellularLocation>
        <location evidence="7">Cytoplasm</location>
    </subcellularLocation>
</comment>
<comment type="caution">
    <text evidence="7">Lacks conserved residue(s) required for the propagation of feature annotation.</text>
</comment>
<comment type="caution">
    <text evidence="11">The sequence shown here is derived from an EMBL/GenBank/DDBJ whole genome shotgun (WGS) entry which is preliminary data.</text>
</comment>
<evidence type="ECO:0000256" key="6">
    <source>
        <dbReference type="ARBA" id="ARBA00023134"/>
    </source>
</evidence>
<dbReference type="NCBIfam" id="NF008955">
    <property type="entry name" value="PRK12297.1"/>
    <property type="match status" value="1"/>
</dbReference>
<evidence type="ECO:0000256" key="8">
    <source>
        <dbReference type="SAM" id="MobiDB-lite"/>
    </source>
</evidence>
<evidence type="ECO:0000256" key="3">
    <source>
        <dbReference type="ARBA" id="ARBA00022741"/>
    </source>
</evidence>
<dbReference type="HAMAP" id="MF_01454">
    <property type="entry name" value="GTPase_Obg"/>
    <property type="match status" value="1"/>
</dbReference>
<feature type="binding site" evidence="7">
    <location>
        <begin position="212"/>
        <end position="215"/>
    </location>
    <ligand>
        <name>GTP</name>
        <dbReference type="ChEBI" id="CHEBI:37565"/>
    </ligand>
</feature>
<name>A0A537L804_9BACT</name>
<dbReference type="Pfam" id="PF01926">
    <property type="entry name" value="MMR_HSR1"/>
    <property type="match status" value="1"/>
</dbReference>
<dbReference type="GO" id="GO:0005525">
    <property type="term" value="F:GTP binding"/>
    <property type="evidence" value="ECO:0007669"/>
    <property type="project" value="UniProtKB-UniRule"/>
</dbReference>
<dbReference type="InterPro" id="IPR027417">
    <property type="entry name" value="P-loop_NTPase"/>
</dbReference>
<comment type="function">
    <text evidence="7">An essential GTPase which binds GTP, GDP and possibly (p)ppGpp with moderate affinity, with high nucleotide exchange rates and a fairly low GTP hydrolysis rate. Plays a role in control of the cell cycle, stress response, ribosome biogenesis and in those bacteria that undergo differentiation, in morphogenesis control.</text>
</comment>
<reference evidence="11 12" key="1">
    <citation type="journal article" date="2019" name="Nat. Microbiol.">
        <title>Mediterranean grassland soil C-N compound turnover is dependent on rainfall and depth, and is mediated by genomically divergent microorganisms.</title>
        <authorList>
            <person name="Diamond S."/>
            <person name="Andeer P.F."/>
            <person name="Li Z."/>
            <person name="Crits-Christoph A."/>
            <person name="Burstein D."/>
            <person name="Anantharaman K."/>
            <person name="Lane K.R."/>
            <person name="Thomas B.C."/>
            <person name="Pan C."/>
            <person name="Northen T.R."/>
            <person name="Banfield J.F."/>
        </authorList>
    </citation>
    <scope>NUCLEOTIDE SEQUENCE [LARGE SCALE GENOMIC DNA]</scope>
    <source>
        <strain evidence="11">NP_2</strain>
    </source>
</reference>
<dbReference type="SUPFAM" id="SSF82051">
    <property type="entry name" value="Obg GTP-binding protein N-terminal domain"/>
    <property type="match status" value="1"/>
</dbReference>
<feature type="domain" description="OBG-type G" evidence="9">
    <location>
        <begin position="159"/>
        <end position="328"/>
    </location>
</feature>
<dbReference type="PIRSF" id="PIRSF002401">
    <property type="entry name" value="GTP_bd_Obg/CgtA"/>
    <property type="match status" value="1"/>
</dbReference>
<feature type="binding site" evidence="7">
    <location>
        <position position="172"/>
    </location>
    <ligand>
        <name>Mg(2+)</name>
        <dbReference type="ChEBI" id="CHEBI:18420"/>
    </ligand>
</feature>
<keyword evidence="2 7" id="KW-0963">Cytoplasm</keyword>
<feature type="domain" description="Obg" evidence="10">
    <location>
        <begin position="1"/>
        <end position="158"/>
    </location>
</feature>
<dbReference type="NCBIfam" id="NF008954">
    <property type="entry name" value="PRK12296.1"/>
    <property type="match status" value="1"/>
</dbReference>
<dbReference type="GO" id="GO:0000287">
    <property type="term" value="F:magnesium ion binding"/>
    <property type="evidence" value="ECO:0007669"/>
    <property type="project" value="InterPro"/>
</dbReference>
<feature type="binding site" evidence="7">
    <location>
        <begin position="309"/>
        <end position="311"/>
    </location>
    <ligand>
        <name>GTP</name>
        <dbReference type="ChEBI" id="CHEBI:37565"/>
    </ligand>
</feature>
<gene>
    <name evidence="11" type="primary">obgE</name>
    <name evidence="7" type="synonym">obg</name>
    <name evidence="11" type="ORF">E6G99_10730</name>
</gene>
<feature type="binding site" evidence="7">
    <location>
        <position position="192"/>
    </location>
    <ligand>
        <name>Mg(2+)</name>
        <dbReference type="ChEBI" id="CHEBI:18420"/>
    </ligand>
</feature>
<feature type="binding site" evidence="7">
    <location>
        <begin position="280"/>
        <end position="283"/>
    </location>
    <ligand>
        <name>GTP</name>
        <dbReference type="ChEBI" id="CHEBI:37565"/>
    </ligand>
</feature>
<keyword evidence="7" id="KW-0479">Metal-binding</keyword>
<dbReference type="NCBIfam" id="NF008956">
    <property type="entry name" value="PRK12299.1"/>
    <property type="match status" value="1"/>
</dbReference>
<keyword evidence="6 7" id="KW-0342">GTP-binding</keyword>
<dbReference type="PROSITE" id="PS51710">
    <property type="entry name" value="G_OBG"/>
    <property type="match status" value="1"/>
</dbReference>